<organism evidence="1 2">
    <name type="scientific">Wocania arenilitoris</name>
    <dbReference type="NCBI Taxonomy" id="2044858"/>
    <lineage>
        <taxon>Bacteria</taxon>
        <taxon>Pseudomonadati</taxon>
        <taxon>Bacteroidota</taxon>
        <taxon>Flavobacteriia</taxon>
        <taxon>Flavobacteriales</taxon>
        <taxon>Flavobacteriaceae</taxon>
        <taxon>Wocania</taxon>
    </lineage>
</organism>
<dbReference type="AlphaFoldDB" id="A0AAE3EPE3"/>
<protein>
    <submittedName>
        <fullName evidence="1">Uncharacterized protein</fullName>
    </submittedName>
</protein>
<dbReference type="EMBL" id="JAKKDU010000010">
    <property type="protein sequence ID" value="MCF7568706.1"/>
    <property type="molecule type" value="Genomic_DNA"/>
</dbReference>
<evidence type="ECO:0000313" key="1">
    <source>
        <dbReference type="EMBL" id="MCF7568706.1"/>
    </source>
</evidence>
<name>A0AAE3EPE3_9FLAO</name>
<dbReference type="Proteomes" id="UP001199795">
    <property type="component" value="Unassembled WGS sequence"/>
</dbReference>
<dbReference type="SUPFAM" id="SSF55961">
    <property type="entry name" value="Bet v1-like"/>
    <property type="match status" value="1"/>
</dbReference>
<gene>
    <name evidence="1" type="ORF">L3X37_10040</name>
</gene>
<comment type="caution">
    <text evidence="1">The sequence shown here is derived from an EMBL/GenBank/DDBJ whole genome shotgun (WGS) entry which is preliminary data.</text>
</comment>
<reference evidence="1" key="1">
    <citation type="submission" date="2022-01" db="EMBL/GenBank/DDBJ databases">
        <title>Draft genome sequence of Sabulilitoribacter arenilitoris KCTC 52401.</title>
        <authorList>
            <person name="Oh J.-S."/>
        </authorList>
    </citation>
    <scope>NUCLEOTIDE SEQUENCE</scope>
    <source>
        <strain evidence="1">HMF6543</strain>
    </source>
</reference>
<sequence length="171" mass="19381">MKNDISLKEYVLITNQLINACSSWVEIEHVAWEKPSHANGSYDFGSIKYCYLSLAPLESHIPQPTIEDYAPDSKMSKILSVESVINAPIEFVFDIVSDTHAKHLWILHVKGSDKTNGKIAKNGSTHRCIMNEDENDPFLTSHNFKITKDLITWIDTNHTGKSDLIITLQRI</sequence>
<accession>A0AAE3EPE3</accession>
<proteinExistence type="predicted"/>
<keyword evidence="2" id="KW-1185">Reference proteome</keyword>
<evidence type="ECO:0000313" key="2">
    <source>
        <dbReference type="Proteomes" id="UP001199795"/>
    </source>
</evidence>